<dbReference type="AlphaFoldDB" id="A0A0G1TGL7"/>
<evidence type="ECO:0000256" key="4">
    <source>
        <dbReference type="ARBA" id="ARBA00022881"/>
    </source>
</evidence>
<dbReference type="InterPro" id="IPR035901">
    <property type="entry name" value="GIY-YIG_endonuc_sf"/>
</dbReference>
<evidence type="ECO:0000256" key="5">
    <source>
        <dbReference type="ARBA" id="ARBA00023204"/>
    </source>
</evidence>
<comment type="caution">
    <text evidence="9">The sequence shown here is derived from an EMBL/GenBank/DDBJ whole genome shotgun (WGS) entry which is preliminary data.</text>
</comment>
<dbReference type="Gene3D" id="3.40.1440.10">
    <property type="entry name" value="GIY-YIG endonuclease"/>
    <property type="match status" value="1"/>
</dbReference>
<keyword evidence="2" id="KW-0227">DNA damage</keyword>
<dbReference type="CDD" id="cd10434">
    <property type="entry name" value="GIY-YIG_UvrC_Cho"/>
    <property type="match status" value="1"/>
</dbReference>
<evidence type="ECO:0000259" key="8">
    <source>
        <dbReference type="PROSITE" id="PS50165"/>
    </source>
</evidence>
<dbReference type="Pfam" id="PF08459">
    <property type="entry name" value="UvrC_RNaseH_dom"/>
    <property type="match status" value="1"/>
</dbReference>
<dbReference type="EMBL" id="LCOQ01000005">
    <property type="protein sequence ID" value="KKU80962.1"/>
    <property type="molecule type" value="Genomic_DNA"/>
</dbReference>
<dbReference type="Gene3D" id="3.30.420.340">
    <property type="entry name" value="UvrC, RNAse H endonuclease domain"/>
    <property type="match status" value="1"/>
</dbReference>
<dbReference type="InterPro" id="IPR038476">
    <property type="entry name" value="UvrC_RNase_H_dom_sf"/>
</dbReference>
<evidence type="ECO:0000256" key="1">
    <source>
        <dbReference type="ARBA" id="ARBA00022490"/>
    </source>
</evidence>
<keyword evidence="1" id="KW-0963">Cytoplasm</keyword>
<evidence type="ECO:0000313" key="9">
    <source>
        <dbReference type="EMBL" id="KKU80962.1"/>
    </source>
</evidence>
<sequence length="432" mass="49288">MIDLSHIKPVPGVYIFKDAHGHILYVGKAVNLVRRVKQYLQKENTLSPKTVLLISQMYSVSTIETTSEFDALLLEAKLIGQYKPKYNSIAKDDKSPLYVCLTLSEALPRVLYLRGKQLGATKIHKQDRVFGPFQSSRVARQLMHDLRRSVPYCTQKRRNGSACFYTHLGLCSPCPSSIAKLPQNKTLTHQYRQNIFRLKDILSGNAPVVMKKMEREMNQLANRNAFEQAEIKKQQIQALYQLFSRHYDVSFYTDRPDAMILMGKRQLDALAQILDIPIPHRIECVDISNTGGALATGSLVVAQDGILDTSAYRRFRIRTLTSPNDVGMIEEVVLRRFTHSEWPKPDLLIIDGGKPQLSRALAVLWRMNIGVSVISLAKRREEIYTPKGRIALPLTSPALHLVQRLRDEAHRFALSYHRKLRNTRAFVTINRT</sequence>
<dbReference type="Pfam" id="PF01541">
    <property type="entry name" value="GIY-YIG"/>
    <property type="match status" value="1"/>
</dbReference>
<feature type="domain" description="GIY-YIG" evidence="7">
    <location>
        <begin position="9"/>
        <end position="88"/>
    </location>
</feature>
<evidence type="ECO:0000313" key="10">
    <source>
        <dbReference type="Proteomes" id="UP000034212"/>
    </source>
</evidence>
<dbReference type="InterPro" id="IPR047296">
    <property type="entry name" value="GIY-YIG_UvrC_Cho"/>
</dbReference>
<dbReference type="InterPro" id="IPR050066">
    <property type="entry name" value="UvrABC_protein_C"/>
</dbReference>
<dbReference type="GO" id="GO:0009381">
    <property type="term" value="F:excinuclease ABC activity"/>
    <property type="evidence" value="ECO:0007669"/>
    <property type="project" value="InterPro"/>
</dbReference>
<feature type="domain" description="UvrC family homology region profile" evidence="8">
    <location>
        <begin position="214"/>
        <end position="364"/>
    </location>
</feature>
<gene>
    <name evidence="9" type="ORF">UY08_C0005G0019</name>
</gene>
<dbReference type="PANTHER" id="PTHR30562:SF1">
    <property type="entry name" value="UVRABC SYSTEM PROTEIN C"/>
    <property type="match status" value="1"/>
</dbReference>
<dbReference type="PROSITE" id="PS50165">
    <property type="entry name" value="UVRC"/>
    <property type="match status" value="1"/>
</dbReference>
<organism evidence="9 10">
    <name type="scientific">Candidatus Gottesmanbacteria bacterium GW2011_GWA1_47_8</name>
    <dbReference type="NCBI Taxonomy" id="1618438"/>
    <lineage>
        <taxon>Bacteria</taxon>
        <taxon>Candidatus Gottesmaniibacteriota</taxon>
    </lineage>
</organism>
<dbReference type="PROSITE" id="PS50164">
    <property type="entry name" value="GIY_YIG"/>
    <property type="match status" value="1"/>
</dbReference>
<dbReference type="FunFam" id="3.40.1440.10:FF:000001">
    <property type="entry name" value="UvrABC system protein C"/>
    <property type="match status" value="1"/>
</dbReference>
<dbReference type="Proteomes" id="UP000034212">
    <property type="component" value="Unassembled WGS sequence"/>
</dbReference>
<dbReference type="PATRIC" id="fig|1618438.3.peg.136"/>
<dbReference type="GO" id="GO:0009380">
    <property type="term" value="C:excinuclease repair complex"/>
    <property type="evidence" value="ECO:0007669"/>
    <property type="project" value="TreeGrafter"/>
</dbReference>
<evidence type="ECO:0000256" key="6">
    <source>
        <dbReference type="SAM" id="Coils"/>
    </source>
</evidence>
<keyword evidence="4" id="KW-0267">Excision nuclease</keyword>
<dbReference type="PANTHER" id="PTHR30562">
    <property type="entry name" value="UVRC/OXIDOREDUCTASE"/>
    <property type="match status" value="1"/>
</dbReference>
<reference evidence="9 10" key="1">
    <citation type="journal article" date="2015" name="Nature">
        <title>rRNA introns, odd ribosomes, and small enigmatic genomes across a large radiation of phyla.</title>
        <authorList>
            <person name="Brown C.T."/>
            <person name="Hug L.A."/>
            <person name="Thomas B.C."/>
            <person name="Sharon I."/>
            <person name="Castelle C.J."/>
            <person name="Singh A."/>
            <person name="Wilkins M.J."/>
            <person name="Williams K.H."/>
            <person name="Banfield J.F."/>
        </authorList>
    </citation>
    <scope>NUCLEOTIDE SEQUENCE [LARGE SCALE GENOMIC DNA]</scope>
</reference>
<keyword evidence="3" id="KW-0228">DNA excision</keyword>
<protein>
    <submittedName>
        <fullName evidence="9">Excinuclease ABC C subunit domain protein</fullName>
    </submittedName>
</protein>
<evidence type="ECO:0000259" key="7">
    <source>
        <dbReference type="PROSITE" id="PS50164"/>
    </source>
</evidence>
<dbReference type="InterPro" id="IPR001162">
    <property type="entry name" value="UvrC_RNase_H_dom"/>
</dbReference>
<dbReference type="InterPro" id="IPR036876">
    <property type="entry name" value="UVR_dom_sf"/>
</dbReference>
<dbReference type="SUPFAM" id="SSF82771">
    <property type="entry name" value="GIY-YIG endonuclease"/>
    <property type="match status" value="1"/>
</dbReference>
<proteinExistence type="predicted"/>
<name>A0A0G1TGL7_9BACT</name>
<dbReference type="SUPFAM" id="SSF46600">
    <property type="entry name" value="C-terminal UvrC-binding domain of UvrB"/>
    <property type="match status" value="1"/>
</dbReference>
<feature type="coiled-coil region" evidence="6">
    <location>
        <begin position="210"/>
        <end position="237"/>
    </location>
</feature>
<accession>A0A0G1TGL7</accession>
<dbReference type="GO" id="GO:0006289">
    <property type="term" value="P:nucleotide-excision repair"/>
    <property type="evidence" value="ECO:0007669"/>
    <property type="project" value="InterPro"/>
</dbReference>
<keyword evidence="5" id="KW-0234">DNA repair</keyword>
<evidence type="ECO:0000256" key="2">
    <source>
        <dbReference type="ARBA" id="ARBA00022763"/>
    </source>
</evidence>
<dbReference type="SMART" id="SM00465">
    <property type="entry name" value="GIYc"/>
    <property type="match status" value="1"/>
</dbReference>
<evidence type="ECO:0000256" key="3">
    <source>
        <dbReference type="ARBA" id="ARBA00022769"/>
    </source>
</evidence>
<dbReference type="InterPro" id="IPR000305">
    <property type="entry name" value="GIY-YIG_endonuc"/>
</dbReference>
<keyword evidence="6" id="KW-0175">Coiled coil</keyword>